<evidence type="ECO:0000313" key="3">
    <source>
        <dbReference type="EMBL" id="UOE32309.1"/>
    </source>
</evidence>
<evidence type="ECO:0000259" key="2">
    <source>
        <dbReference type="Pfam" id="PF09537"/>
    </source>
</evidence>
<dbReference type="NCBIfam" id="TIGR02284">
    <property type="entry name" value="PA2169 family four-helix-bundle protein"/>
    <property type="match status" value="1"/>
</dbReference>
<keyword evidence="4" id="KW-1185">Reference proteome</keyword>
<proteinExistence type="predicted"/>
<dbReference type="EMBL" id="CP094534">
    <property type="protein sequence ID" value="UOE32309.1"/>
    <property type="molecule type" value="Genomic_DNA"/>
</dbReference>
<organism evidence="3 4">
    <name type="scientific">Hymenobacter monticola</name>
    <dbReference type="NCBI Taxonomy" id="1705399"/>
    <lineage>
        <taxon>Bacteria</taxon>
        <taxon>Pseudomonadati</taxon>
        <taxon>Bacteroidota</taxon>
        <taxon>Cytophagia</taxon>
        <taxon>Cytophagales</taxon>
        <taxon>Hymenobacteraceae</taxon>
        <taxon>Hymenobacter</taxon>
    </lineage>
</organism>
<feature type="domain" description="DUF2383" evidence="2">
    <location>
        <begin position="127"/>
        <end position="234"/>
    </location>
</feature>
<dbReference type="Gene3D" id="1.20.1260.10">
    <property type="match status" value="1"/>
</dbReference>
<feature type="compositionally biased region" description="Low complexity" evidence="1">
    <location>
        <begin position="26"/>
        <end position="50"/>
    </location>
</feature>
<dbReference type="Pfam" id="PF09537">
    <property type="entry name" value="DUF2383"/>
    <property type="match status" value="1"/>
</dbReference>
<sequence>MSHPNSPRVSNDSAAATALSHAGDEQAQTTQDTTTTADNSGADSAASNTSPAALLTQAKEWAQGVSLPASLKEVPAPLKRLAGQAGSGWRQLSTTQKVVGGALLAGAGWLLLRPNKAARRRKAVNPVDTLHELLLFVNDRVEGYRRAASESQDADLRNYYEDLAGQSKQFAIRLNGYLRVQQNAPETGTTLKGKLYRAWMEAKAAVTGYSETAVLASNVFGEEWALAAYQEALRDRTVTGTLRREIERQYEVSQQTHRRLQQLQAQY</sequence>
<feature type="compositionally biased region" description="Polar residues" evidence="1">
    <location>
        <begin position="1"/>
        <end position="14"/>
    </location>
</feature>
<accession>A0ABY4B0K1</accession>
<name>A0ABY4B0K1_9BACT</name>
<protein>
    <submittedName>
        <fullName evidence="3">PA2169 family four-helix-bundle protein</fullName>
    </submittedName>
</protein>
<evidence type="ECO:0000256" key="1">
    <source>
        <dbReference type="SAM" id="MobiDB-lite"/>
    </source>
</evidence>
<dbReference type="InterPro" id="IPR011971">
    <property type="entry name" value="CHP02284"/>
</dbReference>
<evidence type="ECO:0000313" key="4">
    <source>
        <dbReference type="Proteomes" id="UP000831390"/>
    </source>
</evidence>
<feature type="region of interest" description="Disordered" evidence="1">
    <location>
        <begin position="1"/>
        <end position="50"/>
    </location>
</feature>
<dbReference type="InterPro" id="IPR012347">
    <property type="entry name" value="Ferritin-like"/>
</dbReference>
<dbReference type="InterPro" id="IPR019052">
    <property type="entry name" value="DUF2383"/>
</dbReference>
<dbReference type="RefSeq" id="WP_243510552.1">
    <property type="nucleotide sequence ID" value="NZ_CP094534.1"/>
</dbReference>
<dbReference type="Proteomes" id="UP000831390">
    <property type="component" value="Chromosome"/>
</dbReference>
<reference evidence="3 4" key="1">
    <citation type="submission" date="2022-03" db="EMBL/GenBank/DDBJ databases">
        <title>Hymenobactersp. isolated from the air.</title>
        <authorList>
            <person name="Won M."/>
            <person name="Kwon S.-W."/>
        </authorList>
    </citation>
    <scope>NUCLEOTIDE SEQUENCE [LARGE SCALE GENOMIC DNA]</scope>
    <source>
        <strain evidence="3 4">KACC 22596</strain>
    </source>
</reference>
<gene>
    <name evidence="3" type="ORF">MTP16_14330</name>
</gene>